<evidence type="ECO:0000313" key="1">
    <source>
        <dbReference type="EMBL" id="KRY94525.1"/>
    </source>
</evidence>
<comment type="caution">
    <text evidence="1">The sequence shown here is derived from an EMBL/GenBank/DDBJ whole genome shotgun (WGS) entry which is preliminary data.</text>
</comment>
<gene>
    <name evidence="1" type="ORF">T11_16813</name>
</gene>
<dbReference type="AlphaFoldDB" id="A0A0V1G8P0"/>
<name>A0A0V1G8P0_9BILA</name>
<dbReference type="Proteomes" id="UP000055024">
    <property type="component" value="Unassembled WGS sequence"/>
</dbReference>
<organism evidence="1 2">
    <name type="scientific">Trichinella zimbabwensis</name>
    <dbReference type="NCBI Taxonomy" id="268475"/>
    <lineage>
        <taxon>Eukaryota</taxon>
        <taxon>Metazoa</taxon>
        <taxon>Ecdysozoa</taxon>
        <taxon>Nematoda</taxon>
        <taxon>Enoplea</taxon>
        <taxon>Dorylaimia</taxon>
        <taxon>Trichinellida</taxon>
        <taxon>Trichinellidae</taxon>
        <taxon>Trichinella</taxon>
    </lineage>
</organism>
<reference evidence="1 2" key="1">
    <citation type="submission" date="2015-01" db="EMBL/GenBank/DDBJ databases">
        <title>Evolution of Trichinella species and genotypes.</title>
        <authorList>
            <person name="Korhonen P.K."/>
            <person name="Edoardo P."/>
            <person name="Giuseppe L.R."/>
            <person name="Gasser R.B."/>
        </authorList>
    </citation>
    <scope>NUCLEOTIDE SEQUENCE [LARGE SCALE GENOMIC DNA]</scope>
    <source>
        <strain evidence="1">ISS1029</strain>
    </source>
</reference>
<sequence length="36" mass="4089">MGMKVVAAHERPMCAPCLPSRIINNDHILAEHMRFV</sequence>
<keyword evidence="2" id="KW-1185">Reference proteome</keyword>
<protein>
    <submittedName>
        <fullName evidence="1">Uncharacterized protein</fullName>
    </submittedName>
</protein>
<evidence type="ECO:0000313" key="2">
    <source>
        <dbReference type="Proteomes" id="UP000055024"/>
    </source>
</evidence>
<proteinExistence type="predicted"/>
<dbReference type="EMBL" id="JYDP01004898">
    <property type="protein sequence ID" value="KRY94525.1"/>
    <property type="molecule type" value="Genomic_DNA"/>
</dbReference>
<accession>A0A0V1G8P0</accession>